<keyword evidence="3" id="KW-1185">Reference proteome</keyword>
<dbReference type="Proteomes" id="UP000036923">
    <property type="component" value="Unassembled WGS sequence"/>
</dbReference>
<dbReference type="InterPro" id="IPR036551">
    <property type="entry name" value="Flavin_trans-like"/>
</dbReference>
<proteinExistence type="predicted"/>
<evidence type="ECO:0000313" key="3">
    <source>
        <dbReference type="Proteomes" id="UP000036923"/>
    </source>
</evidence>
<dbReference type="SUPFAM" id="SSF52507">
    <property type="entry name" value="Homo-oligomeric flavin-containing Cys decarboxylases, HFCD"/>
    <property type="match status" value="1"/>
</dbReference>
<dbReference type="Gene3D" id="3.40.50.1950">
    <property type="entry name" value="Flavin prenyltransferase-like"/>
    <property type="match status" value="1"/>
</dbReference>
<evidence type="ECO:0000313" key="2">
    <source>
        <dbReference type="EMBL" id="KNY28891.1"/>
    </source>
</evidence>
<dbReference type="Pfam" id="PF02441">
    <property type="entry name" value="Flavoprotein"/>
    <property type="match status" value="1"/>
</dbReference>
<dbReference type="RefSeq" id="WP_201781973.1">
    <property type="nucleotide sequence ID" value="NZ_JQKC01000005.1"/>
</dbReference>
<sequence>MDLLDISPCTGCSLSKLADGATDTSVLMMAKELYRNNKPVIIGIATNDGLGISAKSIGILLSTKNTYFIPFGHDNPIDKPNSLVAKFELTVPAVIEALKNQQIQPVLEKY</sequence>
<accession>A0A0L6JSR8</accession>
<dbReference type="AlphaFoldDB" id="A0A0L6JSR8"/>
<protein>
    <submittedName>
        <fullName evidence="2">Flavoprotein</fullName>
    </submittedName>
</protein>
<comment type="caution">
    <text evidence="2">The sequence shown here is derived from an EMBL/GenBank/DDBJ whole genome shotgun (WGS) entry which is preliminary data.</text>
</comment>
<dbReference type="STRING" id="398512.Bccel_4165"/>
<dbReference type="GO" id="GO:0003824">
    <property type="term" value="F:catalytic activity"/>
    <property type="evidence" value="ECO:0007669"/>
    <property type="project" value="InterPro"/>
</dbReference>
<evidence type="ECO:0000259" key="1">
    <source>
        <dbReference type="Pfam" id="PF02441"/>
    </source>
</evidence>
<dbReference type="eggNOG" id="COG0452">
    <property type="taxonomic scope" value="Bacteria"/>
</dbReference>
<organism evidence="2 3">
    <name type="scientific">Pseudobacteroides cellulosolvens ATCC 35603 = DSM 2933</name>
    <dbReference type="NCBI Taxonomy" id="398512"/>
    <lineage>
        <taxon>Bacteria</taxon>
        <taxon>Bacillati</taxon>
        <taxon>Bacillota</taxon>
        <taxon>Clostridia</taxon>
        <taxon>Eubacteriales</taxon>
        <taxon>Oscillospiraceae</taxon>
        <taxon>Pseudobacteroides</taxon>
    </lineage>
</organism>
<gene>
    <name evidence="2" type="ORF">Bccel_4165</name>
</gene>
<dbReference type="EMBL" id="LGTC01000001">
    <property type="protein sequence ID" value="KNY28891.1"/>
    <property type="molecule type" value="Genomic_DNA"/>
</dbReference>
<dbReference type="InterPro" id="IPR003382">
    <property type="entry name" value="Flavoprotein"/>
</dbReference>
<reference evidence="3" key="1">
    <citation type="submission" date="2015-07" db="EMBL/GenBank/DDBJ databases">
        <title>Near-Complete Genome Sequence of the Cellulolytic Bacterium Bacteroides (Pseudobacteroides) cellulosolvens ATCC 35603.</title>
        <authorList>
            <person name="Dassa B."/>
            <person name="Utturkar S.M."/>
            <person name="Klingeman D.M."/>
            <person name="Hurt R.A."/>
            <person name="Keller M."/>
            <person name="Xu J."/>
            <person name="Reddy Y.H.K."/>
            <person name="Borovok I."/>
            <person name="Grinberg I.R."/>
            <person name="Lamed R."/>
            <person name="Zhivin O."/>
            <person name="Bayer E.A."/>
            <person name="Brown S.D."/>
        </authorList>
    </citation>
    <scope>NUCLEOTIDE SEQUENCE [LARGE SCALE GENOMIC DNA]</scope>
    <source>
        <strain evidence="3">DSM 2933</strain>
    </source>
</reference>
<name>A0A0L6JSR8_9FIRM</name>
<feature type="domain" description="Flavoprotein" evidence="1">
    <location>
        <begin position="2"/>
        <end position="89"/>
    </location>
</feature>